<keyword evidence="8 9" id="KW-0413">Isomerase</keyword>
<evidence type="ECO:0000259" key="16">
    <source>
        <dbReference type="Pfam" id="PF06415"/>
    </source>
</evidence>
<dbReference type="InterPro" id="IPR005995">
    <property type="entry name" value="Pgm_bpd_ind"/>
</dbReference>
<dbReference type="InterPro" id="IPR011258">
    <property type="entry name" value="BPG-indep_PGM_N"/>
</dbReference>
<dbReference type="CDD" id="cd16010">
    <property type="entry name" value="iPGM"/>
    <property type="match status" value="1"/>
</dbReference>
<feature type="binding site" evidence="9 12">
    <location>
        <begin position="261"/>
        <end position="264"/>
    </location>
    <ligand>
        <name>substrate</name>
    </ligand>
</feature>
<keyword evidence="18" id="KW-1185">Reference proteome</keyword>
<dbReference type="Pfam" id="PF06415">
    <property type="entry name" value="iPGM_N"/>
    <property type="match status" value="1"/>
</dbReference>
<keyword evidence="6 9" id="KW-0324">Glycolysis</keyword>
<dbReference type="RefSeq" id="WP_184435527.1">
    <property type="nucleotide sequence ID" value="NZ_JACIGI010000018.1"/>
</dbReference>
<evidence type="ECO:0000256" key="4">
    <source>
        <dbReference type="ARBA" id="ARBA00008819"/>
    </source>
</evidence>
<reference evidence="17 18" key="1">
    <citation type="submission" date="2020-08" db="EMBL/GenBank/DDBJ databases">
        <title>Genome sequencing of Purple Non-Sulfur Bacteria from various extreme environments.</title>
        <authorList>
            <person name="Mayer M."/>
        </authorList>
    </citation>
    <scope>NUCLEOTIDE SEQUENCE [LARGE SCALE GENOMIC DNA]</scope>
    <source>
        <strain evidence="17 18">JA135</strain>
    </source>
</reference>
<dbReference type="HAMAP" id="MF_01038">
    <property type="entry name" value="GpmI"/>
    <property type="match status" value="1"/>
</dbReference>
<sequence length="527" mass="56085">MTETPHRPRPVVLCILDGWGHREETADNAIAMADTPTWDRFLHDYPHTLIETSGGDVGLPHGQMGNSEVGHMNLGAGRVVVQDLPRIDGAVRDGSLGRTPALTDLIDKLKASGGACHLMGLMSPGGVHSHQDHMVALAKTLGEHGVPVVVHAFMDGRDTPPSAGRGYLKRFLEDVAGVPDCRVGVVSGRYYAMDRDKRWDRVELAYTAMVDGDGAARADDPLAGIQAAYDRGETDEFIKPIVIGDYAGMADGDGVLMANFRADRAREILAALLDPGFDGFTRRRVVAFAGAAGMAEYSKAHNAWMDTLFPPLALTHILGEVVAEAGLTQLRIAETEKYAHVTFFFNGGEETQFEGEDRILVPSPRVATYDLQPEMSAPEVTDRMVEAIGSGTYDVIILNYANGDMVGHTGVLAAAMKAAETVDHALARLEDAVKAAGGTMLVTADHGNLELMKDPETGEPYTAHTVGKVPAVLVNGPAGATLHEGRLADVAPTLLALMGLPQPEEMTGQPLVDGETTRHAARAGAVA</sequence>
<feature type="binding site" evidence="9 13">
    <location>
        <position position="464"/>
    </location>
    <ligand>
        <name>Mn(2+)</name>
        <dbReference type="ChEBI" id="CHEBI:29035"/>
        <label>1</label>
    </ligand>
</feature>
<dbReference type="GO" id="GO:0030145">
    <property type="term" value="F:manganese ion binding"/>
    <property type="evidence" value="ECO:0007669"/>
    <property type="project" value="UniProtKB-UniRule"/>
</dbReference>
<dbReference type="GO" id="GO:0006096">
    <property type="term" value="P:glycolytic process"/>
    <property type="evidence" value="ECO:0007669"/>
    <property type="project" value="UniProtKB-UniRule"/>
</dbReference>
<dbReference type="InterPro" id="IPR017850">
    <property type="entry name" value="Alkaline_phosphatase_core_sf"/>
</dbReference>
<evidence type="ECO:0000256" key="10">
    <source>
        <dbReference type="NCBIfam" id="TIGR01307"/>
    </source>
</evidence>
<evidence type="ECO:0000256" key="14">
    <source>
        <dbReference type="SAM" id="MobiDB-lite"/>
    </source>
</evidence>
<feature type="domain" description="Metalloenzyme" evidence="15">
    <location>
        <begin position="10"/>
        <end position="501"/>
    </location>
</feature>
<dbReference type="GO" id="GO:0006007">
    <property type="term" value="P:glucose catabolic process"/>
    <property type="evidence" value="ECO:0007669"/>
    <property type="project" value="InterPro"/>
</dbReference>
<dbReference type="Proteomes" id="UP000555728">
    <property type="component" value="Unassembled WGS sequence"/>
</dbReference>
<feature type="binding site" evidence="9 12">
    <location>
        <position position="189"/>
    </location>
    <ligand>
        <name>substrate</name>
    </ligand>
</feature>
<evidence type="ECO:0000256" key="13">
    <source>
        <dbReference type="PIRSR" id="PIRSR001492-3"/>
    </source>
</evidence>
<organism evidence="17 18">
    <name type="scientific">Roseospira goensis</name>
    <dbReference type="NCBI Taxonomy" id="391922"/>
    <lineage>
        <taxon>Bacteria</taxon>
        <taxon>Pseudomonadati</taxon>
        <taxon>Pseudomonadota</taxon>
        <taxon>Alphaproteobacteria</taxon>
        <taxon>Rhodospirillales</taxon>
        <taxon>Rhodospirillaceae</taxon>
        <taxon>Roseospira</taxon>
    </lineage>
</organism>
<dbReference type="PANTHER" id="PTHR31637">
    <property type="entry name" value="2,3-BISPHOSPHOGLYCERATE-INDEPENDENT PHOSPHOGLYCERATE MUTASE"/>
    <property type="match status" value="1"/>
</dbReference>
<feature type="binding site" evidence="9 12">
    <location>
        <position position="337"/>
    </location>
    <ligand>
        <name>substrate</name>
    </ligand>
</feature>
<dbReference type="SUPFAM" id="SSF53649">
    <property type="entry name" value="Alkaline phosphatase-like"/>
    <property type="match status" value="1"/>
</dbReference>
<feature type="binding site" evidence="9 13">
    <location>
        <position position="445"/>
    </location>
    <ligand>
        <name>Mn(2+)</name>
        <dbReference type="ChEBI" id="CHEBI:29035"/>
        <label>2</label>
    </ligand>
</feature>
<feature type="binding site" evidence="9 13">
    <location>
        <position position="446"/>
    </location>
    <ligand>
        <name>Mn(2+)</name>
        <dbReference type="ChEBI" id="CHEBI:29035"/>
        <label>2</label>
    </ligand>
</feature>
<evidence type="ECO:0000256" key="1">
    <source>
        <dbReference type="ARBA" id="ARBA00000370"/>
    </source>
</evidence>
<keyword evidence="7 9" id="KW-0464">Manganese</keyword>
<dbReference type="GO" id="GO:0004619">
    <property type="term" value="F:phosphoglycerate mutase activity"/>
    <property type="evidence" value="ECO:0007669"/>
    <property type="project" value="UniProtKB-UniRule"/>
</dbReference>
<evidence type="ECO:0000313" key="18">
    <source>
        <dbReference type="Proteomes" id="UP000555728"/>
    </source>
</evidence>
<protein>
    <recommendedName>
        <fullName evidence="9 10">2,3-bisphosphoglycerate-independent phosphoglycerate mutase</fullName>
        <shortName evidence="9">BPG-independent PGAM</shortName>
        <shortName evidence="9">Phosphoglyceromutase</shortName>
        <shortName evidence="9">iPGM</shortName>
        <ecNumber evidence="9 10">5.4.2.12</ecNumber>
    </recommendedName>
</protein>
<dbReference type="EMBL" id="JACIGI010000018">
    <property type="protein sequence ID" value="MBB4286566.1"/>
    <property type="molecule type" value="Genomic_DNA"/>
</dbReference>
<evidence type="ECO:0000259" key="15">
    <source>
        <dbReference type="Pfam" id="PF01676"/>
    </source>
</evidence>
<dbReference type="FunFam" id="3.40.1450.10:FF:000002">
    <property type="entry name" value="2,3-bisphosphoglycerate-independent phosphoglycerate mutase"/>
    <property type="match status" value="1"/>
</dbReference>
<dbReference type="SUPFAM" id="SSF64158">
    <property type="entry name" value="2,3-Bisphosphoglycerate-independent phosphoglycerate mutase, substrate-binding domain"/>
    <property type="match status" value="1"/>
</dbReference>
<comment type="caution">
    <text evidence="17">The sequence shown here is derived from an EMBL/GenBank/DDBJ whole genome shotgun (WGS) entry which is preliminary data.</text>
</comment>
<dbReference type="EC" id="5.4.2.12" evidence="9 10"/>
<feature type="binding site" evidence="9 12">
    <location>
        <begin position="157"/>
        <end position="158"/>
    </location>
    <ligand>
        <name>substrate</name>
    </ligand>
</feature>
<evidence type="ECO:0000256" key="6">
    <source>
        <dbReference type="ARBA" id="ARBA00023152"/>
    </source>
</evidence>
<dbReference type="InterPro" id="IPR036646">
    <property type="entry name" value="PGAM_B_sf"/>
</dbReference>
<feature type="binding site" evidence="9 13">
    <location>
        <position position="67"/>
    </location>
    <ligand>
        <name>Mn(2+)</name>
        <dbReference type="ChEBI" id="CHEBI:29035"/>
        <label>2</label>
    </ligand>
</feature>
<evidence type="ECO:0000256" key="12">
    <source>
        <dbReference type="PIRSR" id="PIRSR001492-2"/>
    </source>
</evidence>
<dbReference type="UniPathway" id="UPA00109">
    <property type="reaction ID" value="UER00186"/>
</dbReference>
<feature type="binding site" evidence="9 13">
    <location>
        <position position="17"/>
    </location>
    <ligand>
        <name>Mn(2+)</name>
        <dbReference type="ChEBI" id="CHEBI:29035"/>
        <label>2</label>
    </ligand>
</feature>
<dbReference type="PIRSF" id="PIRSF001492">
    <property type="entry name" value="IPGAM"/>
    <property type="match status" value="1"/>
</dbReference>
<evidence type="ECO:0000256" key="11">
    <source>
        <dbReference type="PIRSR" id="PIRSR001492-1"/>
    </source>
</evidence>
<dbReference type="Gene3D" id="3.40.1450.10">
    <property type="entry name" value="BPG-independent phosphoglycerate mutase, domain B"/>
    <property type="match status" value="1"/>
</dbReference>
<gene>
    <name evidence="9" type="primary">gpmI</name>
    <name evidence="17" type="ORF">GGD88_002300</name>
</gene>
<comment type="pathway">
    <text evidence="3 9">Carbohydrate degradation; glycolysis; pyruvate from D-glyceraldehyde 3-phosphate: step 3/5.</text>
</comment>
<comment type="catalytic activity">
    <reaction evidence="1 9">
        <text>(2R)-2-phosphoglycerate = (2R)-3-phosphoglycerate</text>
        <dbReference type="Rhea" id="RHEA:15901"/>
        <dbReference type="ChEBI" id="CHEBI:58272"/>
        <dbReference type="ChEBI" id="CHEBI:58289"/>
        <dbReference type="EC" id="5.4.2.12"/>
    </reaction>
</comment>
<feature type="binding site" evidence="9 12">
    <location>
        <position position="195"/>
    </location>
    <ligand>
        <name>substrate</name>
    </ligand>
</feature>
<evidence type="ECO:0000256" key="8">
    <source>
        <dbReference type="ARBA" id="ARBA00023235"/>
    </source>
</evidence>
<dbReference type="Gene3D" id="3.40.720.10">
    <property type="entry name" value="Alkaline Phosphatase, subunit A"/>
    <property type="match status" value="1"/>
</dbReference>
<feature type="active site" description="Phosphoserine intermediate" evidence="9 11">
    <location>
        <position position="67"/>
    </location>
</feature>
<feature type="region of interest" description="Disordered" evidence="14">
    <location>
        <begin position="508"/>
        <end position="527"/>
    </location>
</feature>
<dbReference type="InterPro" id="IPR006124">
    <property type="entry name" value="Metalloenzyme"/>
</dbReference>
<evidence type="ECO:0000256" key="2">
    <source>
        <dbReference type="ARBA" id="ARBA00002315"/>
    </source>
</evidence>
<comment type="function">
    <text evidence="2 9">Catalyzes the interconversion of 2-phosphoglycerate and 3-phosphoglycerate.</text>
</comment>
<comment type="cofactor">
    <cofactor evidence="9">
        <name>Mn(2+)</name>
        <dbReference type="ChEBI" id="CHEBI:29035"/>
    </cofactor>
    <text evidence="9">Binds 2 manganese ions per subunit.</text>
</comment>
<evidence type="ECO:0000256" key="7">
    <source>
        <dbReference type="ARBA" id="ARBA00023211"/>
    </source>
</evidence>
<name>A0A7W6S0C7_9PROT</name>
<evidence type="ECO:0000256" key="9">
    <source>
        <dbReference type="HAMAP-Rule" id="MF_01038"/>
    </source>
</evidence>
<dbReference type="Pfam" id="PF01676">
    <property type="entry name" value="Metalloenzyme"/>
    <property type="match status" value="1"/>
</dbReference>
<proteinExistence type="inferred from homology"/>
<evidence type="ECO:0000256" key="3">
    <source>
        <dbReference type="ARBA" id="ARBA00004798"/>
    </source>
</evidence>
<dbReference type="PANTHER" id="PTHR31637:SF0">
    <property type="entry name" value="2,3-BISPHOSPHOGLYCERATE-INDEPENDENT PHOSPHOGLYCERATE MUTASE"/>
    <property type="match status" value="1"/>
</dbReference>
<evidence type="ECO:0000313" key="17">
    <source>
        <dbReference type="EMBL" id="MBB4286566.1"/>
    </source>
</evidence>
<comment type="subunit">
    <text evidence="9">Monomer.</text>
</comment>
<feature type="binding site" evidence="9 12">
    <location>
        <position position="128"/>
    </location>
    <ligand>
        <name>substrate</name>
    </ligand>
</feature>
<comment type="similarity">
    <text evidence="4 9">Belongs to the BPG-independent phosphoglycerate mutase family.</text>
</comment>
<accession>A0A7W6S0C7</accession>
<evidence type="ECO:0000256" key="5">
    <source>
        <dbReference type="ARBA" id="ARBA00022723"/>
    </source>
</evidence>
<dbReference type="NCBIfam" id="TIGR01307">
    <property type="entry name" value="pgm_bpd_ind"/>
    <property type="match status" value="1"/>
</dbReference>
<feature type="binding site" evidence="9 13">
    <location>
        <position position="408"/>
    </location>
    <ligand>
        <name>Mn(2+)</name>
        <dbReference type="ChEBI" id="CHEBI:29035"/>
        <label>1</label>
    </ligand>
</feature>
<feature type="domain" description="BPG-independent PGAM N-terminal" evidence="16">
    <location>
        <begin position="87"/>
        <end position="298"/>
    </location>
</feature>
<keyword evidence="5 9" id="KW-0479">Metal-binding</keyword>
<feature type="binding site" evidence="9 13">
    <location>
        <position position="404"/>
    </location>
    <ligand>
        <name>Mn(2+)</name>
        <dbReference type="ChEBI" id="CHEBI:29035"/>
        <label>1</label>
    </ligand>
</feature>
<dbReference type="GO" id="GO:0005829">
    <property type="term" value="C:cytosol"/>
    <property type="evidence" value="ECO:0007669"/>
    <property type="project" value="TreeGrafter"/>
</dbReference>
<dbReference type="AlphaFoldDB" id="A0A7W6S0C7"/>